<dbReference type="Gene3D" id="3.20.20.20">
    <property type="entry name" value="Dihydropteroate synthase-like"/>
    <property type="match status" value="1"/>
</dbReference>
<feature type="domain" description="Pterin-binding" evidence="12">
    <location>
        <begin position="28"/>
        <end position="286"/>
    </location>
</feature>
<evidence type="ECO:0000256" key="4">
    <source>
        <dbReference type="ARBA" id="ARBA00009503"/>
    </source>
</evidence>
<dbReference type="Proteomes" id="UP001183585">
    <property type="component" value="Unassembled WGS sequence"/>
</dbReference>
<organism evidence="13 14">
    <name type="scientific">Promicromonospora iranensis</name>
    <dbReference type="NCBI Taxonomy" id="1105144"/>
    <lineage>
        <taxon>Bacteria</taxon>
        <taxon>Bacillati</taxon>
        <taxon>Actinomycetota</taxon>
        <taxon>Actinomycetes</taxon>
        <taxon>Micrococcales</taxon>
        <taxon>Promicromonosporaceae</taxon>
        <taxon>Promicromonospora</taxon>
    </lineage>
</organism>
<evidence type="ECO:0000313" key="14">
    <source>
        <dbReference type="Proteomes" id="UP001183585"/>
    </source>
</evidence>
<dbReference type="PROSITE" id="PS50972">
    <property type="entry name" value="PTERIN_BINDING"/>
    <property type="match status" value="1"/>
</dbReference>
<evidence type="ECO:0000256" key="9">
    <source>
        <dbReference type="ARBA" id="ARBA00022909"/>
    </source>
</evidence>
<dbReference type="InterPro" id="IPR011005">
    <property type="entry name" value="Dihydropteroate_synth-like_sf"/>
</dbReference>
<evidence type="ECO:0000256" key="10">
    <source>
        <dbReference type="RuleBase" id="RU361205"/>
    </source>
</evidence>
<feature type="region of interest" description="Disordered" evidence="11">
    <location>
        <begin position="324"/>
        <end position="349"/>
    </location>
</feature>
<dbReference type="EC" id="2.5.1.15" evidence="5 10"/>
<keyword evidence="14" id="KW-1185">Reference proteome</keyword>
<comment type="catalytic activity">
    <reaction evidence="1">
        <text>(7,8-dihydropterin-6-yl)methyl diphosphate + 4-aminobenzoate = 7,8-dihydropteroate + diphosphate</text>
        <dbReference type="Rhea" id="RHEA:19949"/>
        <dbReference type="ChEBI" id="CHEBI:17836"/>
        <dbReference type="ChEBI" id="CHEBI:17839"/>
        <dbReference type="ChEBI" id="CHEBI:33019"/>
        <dbReference type="ChEBI" id="CHEBI:72950"/>
        <dbReference type="EC" id="2.5.1.15"/>
    </reaction>
</comment>
<dbReference type="GO" id="GO:0004156">
    <property type="term" value="F:dihydropteroate synthase activity"/>
    <property type="evidence" value="ECO:0007669"/>
    <property type="project" value="UniProtKB-EC"/>
</dbReference>
<accession>A0ABU2CQX4</accession>
<evidence type="ECO:0000313" key="13">
    <source>
        <dbReference type="EMBL" id="MDR7383738.1"/>
    </source>
</evidence>
<evidence type="ECO:0000259" key="12">
    <source>
        <dbReference type="PROSITE" id="PS50972"/>
    </source>
</evidence>
<name>A0ABU2CQX4_9MICO</name>
<dbReference type="PROSITE" id="PS00793">
    <property type="entry name" value="DHPS_2"/>
    <property type="match status" value="1"/>
</dbReference>
<dbReference type="Pfam" id="PF00809">
    <property type="entry name" value="Pterin_bind"/>
    <property type="match status" value="1"/>
</dbReference>
<evidence type="ECO:0000256" key="6">
    <source>
        <dbReference type="ARBA" id="ARBA00022679"/>
    </source>
</evidence>
<dbReference type="PANTHER" id="PTHR20941:SF1">
    <property type="entry name" value="FOLIC ACID SYNTHESIS PROTEIN FOL1"/>
    <property type="match status" value="1"/>
</dbReference>
<dbReference type="SUPFAM" id="SSF51717">
    <property type="entry name" value="Dihydropteroate synthetase-like"/>
    <property type="match status" value="1"/>
</dbReference>
<reference evidence="13 14" key="1">
    <citation type="submission" date="2023-07" db="EMBL/GenBank/DDBJ databases">
        <title>Sequencing the genomes of 1000 actinobacteria strains.</title>
        <authorList>
            <person name="Klenk H.-P."/>
        </authorList>
    </citation>
    <scope>NUCLEOTIDE SEQUENCE [LARGE SCALE GENOMIC DNA]</scope>
    <source>
        <strain evidence="13 14">DSM 45554</strain>
    </source>
</reference>
<evidence type="ECO:0000256" key="1">
    <source>
        <dbReference type="ARBA" id="ARBA00000012"/>
    </source>
</evidence>
<gene>
    <name evidence="13" type="ORF">J2S48_003253</name>
</gene>
<comment type="pathway">
    <text evidence="3 10">Cofactor biosynthesis; tetrahydrofolate biosynthesis; 7,8-dihydrofolate from 2-amino-4-hydroxy-6-hydroxymethyl-7,8-dihydropteridine diphosphate and 4-aminobenzoate: step 1/2.</text>
</comment>
<comment type="caution">
    <text evidence="13">The sequence shown here is derived from an EMBL/GenBank/DDBJ whole genome shotgun (WGS) entry which is preliminary data.</text>
</comment>
<dbReference type="NCBIfam" id="TIGR01496">
    <property type="entry name" value="DHPS"/>
    <property type="match status" value="1"/>
</dbReference>
<evidence type="ECO:0000256" key="3">
    <source>
        <dbReference type="ARBA" id="ARBA00004763"/>
    </source>
</evidence>
<feature type="compositionally biased region" description="Polar residues" evidence="11">
    <location>
        <begin position="324"/>
        <end position="339"/>
    </location>
</feature>
<dbReference type="PROSITE" id="PS00792">
    <property type="entry name" value="DHPS_1"/>
    <property type="match status" value="1"/>
</dbReference>
<sequence>MTVVPTVRHPTRDARVLGLPELSGVGRTLVMGVVNVTPDSFSDGGEWFEPSAAVAHGLELLGEGADILDVGGESTRPGSVRVPQDQELARVLPVIEQLAARGAVVSVDTTRAAVAERAVAAGARVVNDVSGGLADPEMGRAVAESGAAYVAMHWRGHADVMDDRQEYDDVVADVRDELASRMAALHDDGVRPEQLILDPGLGFAKAGVLNWPLLAHLDALHQLGRPVLVGASRKRFLGHLLADPAGHPAPPRARDDATAAISALSAVAGAWCVRVHTVRASADAVKVAAAWAAASDGSRVGSPGTAPHSAPEALTSTVALTTESWTAGEQGMPTWQDSGARTDDGGRPR</sequence>
<comment type="similarity">
    <text evidence="4 10">Belongs to the DHPS family.</text>
</comment>
<keyword evidence="7 10" id="KW-0479">Metal-binding</keyword>
<keyword evidence="8 10" id="KW-0460">Magnesium</keyword>
<dbReference type="EMBL" id="JAVDYE010000001">
    <property type="protein sequence ID" value="MDR7383738.1"/>
    <property type="molecule type" value="Genomic_DNA"/>
</dbReference>
<dbReference type="InterPro" id="IPR045031">
    <property type="entry name" value="DHP_synth-like"/>
</dbReference>
<keyword evidence="6 10" id="KW-0808">Transferase</keyword>
<dbReference type="InterPro" id="IPR006390">
    <property type="entry name" value="DHP_synth_dom"/>
</dbReference>
<dbReference type="CDD" id="cd00739">
    <property type="entry name" value="DHPS"/>
    <property type="match status" value="1"/>
</dbReference>
<evidence type="ECO:0000256" key="7">
    <source>
        <dbReference type="ARBA" id="ARBA00022723"/>
    </source>
</evidence>
<dbReference type="InterPro" id="IPR000489">
    <property type="entry name" value="Pterin-binding_dom"/>
</dbReference>
<comment type="function">
    <text evidence="10">Catalyzes the condensation of para-aminobenzoate (pABA) with 6-hydroxymethyl-7,8-dihydropterin diphosphate (DHPt-PP) to form 7,8-dihydropteroate (H2Pte), the immediate precursor of folate derivatives.</text>
</comment>
<evidence type="ECO:0000256" key="8">
    <source>
        <dbReference type="ARBA" id="ARBA00022842"/>
    </source>
</evidence>
<evidence type="ECO:0000256" key="2">
    <source>
        <dbReference type="ARBA" id="ARBA00001946"/>
    </source>
</evidence>
<evidence type="ECO:0000256" key="11">
    <source>
        <dbReference type="SAM" id="MobiDB-lite"/>
    </source>
</evidence>
<feature type="compositionally biased region" description="Basic and acidic residues" evidence="11">
    <location>
        <begin position="340"/>
        <end position="349"/>
    </location>
</feature>
<keyword evidence="9 10" id="KW-0289">Folate biosynthesis</keyword>
<evidence type="ECO:0000256" key="5">
    <source>
        <dbReference type="ARBA" id="ARBA00012458"/>
    </source>
</evidence>
<protein>
    <recommendedName>
        <fullName evidence="5 10">Dihydropteroate synthase</fullName>
        <shortName evidence="10">DHPS</shortName>
        <ecNumber evidence="5 10">2.5.1.15</ecNumber>
    </recommendedName>
    <alternativeName>
        <fullName evidence="10">Dihydropteroate pyrophosphorylase</fullName>
    </alternativeName>
</protein>
<proteinExistence type="inferred from homology"/>
<dbReference type="PANTHER" id="PTHR20941">
    <property type="entry name" value="FOLATE SYNTHESIS PROTEINS"/>
    <property type="match status" value="1"/>
</dbReference>
<comment type="cofactor">
    <cofactor evidence="2 10">
        <name>Mg(2+)</name>
        <dbReference type="ChEBI" id="CHEBI:18420"/>
    </cofactor>
</comment>